<sequence>MKQISKWVSVCFISALMSSLSFSLVASASPAAVVFLYEHGYYQGEEKRVAANPGVSSLGSMNDKTSSIKVRGHCVRVFEHENFKGKSLRVCQDIDDLSKYGFNDQISSIYVD</sequence>
<dbReference type="RefSeq" id="WP_113659814.1">
    <property type="nucleotide sequence ID" value="NZ_KZ845671.1"/>
</dbReference>
<gene>
    <name evidence="5" type="ORF">DL897_14260</name>
</gene>
<keyword evidence="6" id="KW-1185">Reference proteome</keyword>
<name>A0A364K2K4_9BACL</name>
<evidence type="ECO:0000313" key="5">
    <source>
        <dbReference type="EMBL" id="RAL22571.1"/>
    </source>
</evidence>
<dbReference type="EMBL" id="QJKK01000009">
    <property type="protein sequence ID" value="RAL22571.1"/>
    <property type="molecule type" value="Genomic_DNA"/>
</dbReference>
<dbReference type="Proteomes" id="UP000251213">
    <property type="component" value="Unassembled WGS sequence"/>
</dbReference>
<dbReference type="InterPro" id="IPR001064">
    <property type="entry name" value="Beta/gamma_crystallin"/>
</dbReference>
<reference evidence="5 6" key="2">
    <citation type="submission" date="2018-06" db="EMBL/GenBank/DDBJ databases">
        <authorList>
            <person name="Zhirakovskaya E."/>
        </authorList>
    </citation>
    <scope>NUCLEOTIDE SEQUENCE [LARGE SCALE GENOMIC DNA]</scope>
    <source>
        <strain evidence="5 6">FBKL4.011</strain>
    </source>
</reference>
<evidence type="ECO:0000256" key="3">
    <source>
        <dbReference type="SAM" id="SignalP"/>
    </source>
</evidence>
<keyword evidence="3" id="KW-0732">Signal</keyword>
<dbReference type="OrthoDB" id="315328at2"/>
<comment type="caution">
    <text evidence="5">The sequence shown here is derived from an EMBL/GenBank/DDBJ whole genome shotgun (WGS) entry which is preliminary data.</text>
</comment>
<evidence type="ECO:0000256" key="2">
    <source>
        <dbReference type="ARBA" id="ARBA00022737"/>
    </source>
</evidence>
<dbReference type="SMART" id="SM00247">
    <property type="entry name" value="XTALbg"/>
    <property type="match status" value="1"/>
</dbReference>
<evidence type="ECO:0000256" key="1">
    <source>
        <dbReference type="ARBA" id="ARBA00009646"/>
    </source>
</evidence>
<evidence type="ECO:0000313" key="6">
    <source>
        <dbReference type="Proteomes" id="UP000251213"/>
    </source>
</evidence>
<proteinExistence type="inferred from homology"/>
<dbReference type="SUPFAM" id="SSF49695">
    <property type="entry name" value="gamma-Crystallin-like"/>
    <property type="match status" value="1"/>
</dbReference>
<dbReference type="InterPro" id="IPR011024">
    <property type="entry name" value="G_crystallin-like"/>
</dbReference>
<dbReference type="AlphaFoldDB" id="A0A364K2K4"/>
<keyword evidence="2" id="KW-0677">Repeat</keyword>
<dbReference type="PROSITE" id="PS50915">
    <property type="entry name" value="CRYSTALLIN_BETA_GAMMA"/>
    <property type="match status" value="1"/>
</dbReference>
<reference evidence="5 6" key="1">
    <citation type="submission" date="2018-06" db="EMBL/GenBank/DDBJ databases">
        <title>Thermoflavimicrobium daqus sp. nov., a thermophilic microbe isolated from Moutai-flavour Daqu.</title>
        <authorList>
            <person name="Wang X."/>
            <person name="Zhou H."/>
        </authorList>
    </citation>
    <scope>NUCLEOTIDE SEQUENCE [LARGE SCALE GENOMIC DNA]</scope>
    <source>
        <strain evidence="5 6">FBKL4.011</strain>
    </source>
</reference>
<feature type="signal peptide" evidence="3">
    <location>
        <begin position="1"/>
        <end position="28"/>
    </location>
</feature>
<dbReference type="Pfam" id="PF00030">
    <property type="entry name" value="Crystall"/>
    <property type="match status" value="1"/>
</dbReference>
<accession>A0A364K2K4</accession>
<organism evidence="5 6">
    <name type="scientific">Thermoflavimicrobium daqui</name>
    <dbReference type="NCBI Taxonomy" id="2137476"/>
    <lineage>
        <taxon>Bacteria</taxon>
        <taxon>Bacillati</taxon>
        <taxon>Bacillota</taxon>
        <taxon>Bacilli</taxon>
        <taxon>Bacillales</taxon>
        <taxon>Thermoactinomycetaceae</taxon>
        <taxon>Thermoflavimicrobium</taxon>
    </lineage>
</organism>
<comment type="similarity">
    <text evidence="1">Belongs to the beta/gamma-crystallin family.</text>
</comment>
<feature type="domain" description="Beta/gamma crystallin 'Greek key'" evidence="4">
    <location>
        <begin position="73"/>
        <end position="112"/>
    </location>
</feature>
<evidence type="ECO:0000259" key="4">
    <source>
        <dbReference type="PROSITE" id="PS50915"/>
    </source>
</evidence>
<feature type="chain" id="PRO_5016776549" description="Beta/gamma crystallin 'Greek key' domain-containing protein" evidence="3">
    <location>
        <begin position="29"/>
        <end position="112"/>
    </location>
</feature>
<protein>
    <recommendedName>
        <fullName evidence="4">Beta/gamma crystallin 'Greek key' domain-containing protein</fullName>
    </recommendedName>
</protein>
<dbReference type="Gene3D" id="2.60.20.10">
    <property type="entry name" value="Crystallins"/>
    <property type="match status" value="1"/>
</dbReference>